<sequence>MSSDWLSLISHADFRVEHRTNGGTAAVVIFRSMASNQDEAGIEITVRRGQGTYDEGGNALPSDSIALAIFELETLVEGLEEKDWCLVGLDSIAGFSQGPLERIDADGGRYTVSCKVLTEDERGFIRQGGQLLQGLVQNHGGRMGYKLAETMALASGVFDYIHLPDTRSPF</sequence>
<gene>
    <name evidence="1" type="ORF">LCGC14_2174330</name>
</gene>
<reference evidence="1" key="1">
    <citation type="journal article" date="2015" name="Nature">
        <title>Complex archaea that bridge the gap between prokaryotes and eukaryotes.</title>
        <authorList>
            <person name="Spang A."/>
            <person name="Saw J.H."/>
            <person name="Jorgensen S.L."/>
            <person name="Zaremba-Niedzwiedzka K."/>
            <person name="Martijn J."/>
            <person name="Lind A.E."/>
            <person name="van Eijk R."/>
            <person name="Schleper C."/>
            <person name="Guy L."/>
            <person name="Ettema T.J."/>
        </authorList>
    </citation>
    <scope>NUCLEOTIDE SEQUENCE</scope>
</reference>
<dbReference type="EMBL" id="LAZR01028141">
    <property type="protein sequence ID" value="KKL63516.1"/>
    <property type="molecule type" value="Genomic_DNA"/>
</dbReference>
<organism evidence="1">
    <name type="scientific">marine sediment metagenome</name>
    <dbReference type="NCBI Taxonomy" id="412755"/>
    <lineage>
        <taxon>unclassified sequences</taxon>
        <taxon>metagenomes</taxon>
        <taxon>ecological metagenomes</taxon>
    </lineage>
</organism>
<evidence type="ECO:0000313" key="1">
    <source>
        <dbReference type="EMBL" id="KKL63516.1"/>
    </source>
</evidence>
<accession>A0A0F9EBC4</accession>
<protein>
    <submittedName>
        <fullName evidence="1">Uncharacterized protein</fullName>
    </submittedName>
</protein>
<name>A0A0F9EBC4_9ZZZZ</name>
<proteinExistence type="predicted"/>
<comment type="caution">
    <text evidence="1">The sequence shown here is derived from an EMBL/GenBank/DDBJ whole genome shotgun (WGS) entry which is preliminary data.</text>
</comment>
<dbReference type="AlphaFoldDB" id="A0A0F9EBC4"/>